<comment type="similarity">
    <text evidence="1">Belongs to the pseudouridine synthase TruD family.</text>
</comment>
<dbReference type="Gene3D" id="3.30.70.3160">
    <property type="match status" value="1"/>
</dbReference>
<dbReference type="Pfam" id="PF01142">
    <property type="entry name" value="TruD"/>
    <property type="match status" value="2"/>
</dbReference>
<gene>
    <name evidence="4" type="primary">truD</name>
    <name evidence="4" type="ORF">ENS41_01655</name>
</gene>
<reference evidence="4" key="1">
    <citation type="journal article" date="2020" name="mSystems">
        <title>Genome- and Community-Level Interaction Insights into Carbon Utilization and Element Cycling Functions of Hydrothermarchaeota in Hydrothermal Sediment.</title>
        <authorList>
            <person name="Zhou Z."/>
            <person name="Liu Y."/>
            <person name="Xu W."/>
            <person name="Pan J."/>
            <person name="Luo Z.H."/>
            <person name="Li M."/>
        </authorList>
    </citation>
    <scope>NUCLEOTIDE SEQUENCE [LARGE SCALE GENOMIC DNA]</scope>
    <source>
        <strain evidence="4">SpSt-488</strain>
    </source>
</reference>
<evidence type="ECO:0000256" key="2">
    <source>
        <dbReference type="ARBA" id="ARBA00023235"/>
    </source>
</evidence>
<dbReference type="Gene3D" id="3.30.2350.20">
    <property type="entry name" value="TruD, catalytic domain"/>
    <property type="match status" value="1"/>
</dbReference>
<evidence type="ECO:0000259" key="3">
    <source>
        <dbReference type="PROSITE" id="PS50984"/>
    </source>
</evidence>
<keyword evidence="2" id="KW-0413">Isomerase</keyword>
<protein>
    <submittedName>
        <fullName evidence="4">tRNA pseudouridine(13) synthase TruD</fullName>
    </submittedName>
</protein>
<dbReference type="GO" id="GO:0009982">
    <property type="term" value="F:pseudouridine synthase activity"/>
    <property type="evidence" value="ECO:0007669"/>
    <property type="project" value="InterPro"/>
</dbReference>
<dbReference type="GO" id="GO:0001522">
    <property type="term" value="P:pseudouridine synthesis"/>
    <property type="evidence" value="ECO:0007669"/>
    <property type="project" value="InterPro"/>
</dbReference>
<dbReference type="AlphaFoldDB" id="A0A7C4GG74"/>
<proteinExistence type="inferred from homology"/>
<accession>A0A7C4GG74</accession>
<sequence>MKVKCRPDDFRVEEVVRLRLKPRGAYSVYRLEKRGWNTLDVIRHLETRHGLRRLSRAGLKDRHSHSTQFLSLPGRGPREIREANYTLRLAGMADAPVTREVLVGNRFRIILRALTDGEREAVRTALPSLRRFGVPNYYDEQRLGSARHGQGFIARKLIDGHFNGALRLHLATPSAADDSRTRRQKAALAANWGDWSRCLDYCPAEARPALEHLRSHPKDFERAVTLLPRALLELFVNAYQAWLWNETMVALLKELDVPVRMFPYSFGNLAFYNSLSPAAHTYLRRLTIPAAGPKAIFTSERVARVTAEVLAREQLELARLKLRLRLKGLFFKPYPRLAMLQPRRLSLGEAEPDELYPGRSRLTLSFFLPAGSYATVVVKRLSIGA</sequence>
<dbReference type="InterPro" id="IPR011760">
    <property type="entry name" value="PsdUridine_synth_TruD_insert"/>
</dbReference>
<organism evidence="4">
    <name type="scientific">candidate division WOR-3 bacterium</name>
    <dbReference type="NCBI Taxonomy" id="2052148"/>
    <lineage>
        <taxon>Bacteria</taxon>
        <taxon>Bacteria division WOR-3</taxon>
    </lineage>
</organism>
<evidence type="ECO:0000313" key="4">
    <source>
        <dbReference type="EMBL" id="HGK27642.1"/>
    </source>
</evidence>
<feature type="domain" description="TRUD" evidence="3">
    <location>
        <begin position="133"/>
        <end position="340"/>
    </location>
</feature>
<dbReference type="SUPFAM" id="SSF55120">
    <property type="entry name" value="Pseudouridine synthase"/>
    <property type="match status" value="1"/>
</dbReference>
<dbReference type="GO" id="GO:0140098">
    <property type="term" value="F:catalytic activity, acting on RNA"/>
    <property type="evidence" value="ECO:0007669"/>
    <property type="project" value="UniProtKB-ARBA"/>
</dbReference>
<dbReference type="EMBL" id="DSUT01000029">
    <property type="protein sequence ID" value="HGK27642.1"/>
    <property type="molecule type" value="Genomic_DNA"/>
</dbReference>
<dbReference type="PROSITE" id="PS50984">
    <property type="entry name" value="TRUD"/>
    <property type="match status" value="1"/>
</dbReference>
<dbReference type="InterPro" id="IPR042214">
    <property type="entry name" value="TruD_catalytic"/>
</dbReference>
<dbReference type="GO" id="GO:0003723">
    <property type="term" value="F:RNA binding"/>
    <property type="evidence" value="ECO:0007669"/>
    <property type="project" value="InterPro"/>
</dbReference>
<dbReference type="PANTHER" id="PTHR13326">
    <property type="entry name" value="TRNA PSEUDOURIDINE SYNTHASE D"/>
    <property type="match status" value="1"/>
</dbReference>
<dbReference type="InterPro" id="IPR020103">
    <property type="entry name" value="PsdUridine_synth_cat_dom_sf"/>
</dbReference>
<comment type="caution">
    <text evidence="4">The sequence shown here is derived from an EMBL/GenBank/DDBJ whole genome shotgun (WGS) entry which is preliminary data.</text>
</comment>
<dbReference type="InterPro" id="IPR001656">
    <property type="entry name" value="PsdUridine_synth_TruD"/>
</dbReference>
<name>A0A7C4GG74_UNCW3</name>
<dbReference type="Gene3D" id="1.10.1510.30">
    <property type="match status" value="1"/>
</dbReference>
<evidence type="ECO:0000256" key="1">
    <source>
        <dbReference type="ARBA" id="ARBA00007953"/>
    </source>
</evidence>
<dbReference type="PANTHER" id="PTHR13326:SF21">
    <property type="entry name" value="PSEUDOURIDYLATE SYNTHASE PUS7L"/>
    <property type="match status" value="1"/>
</dbReference>
<dbReference type="PIRSF" id="PIRSF037016">
    <property type="entry name" value="Pseudouridin_synth_euk_prd"/>
    <property type="match status" value="1"/>
</dbReference>
<dbReference type="GO" id="GO:0006396">
    <property type="term" value="P:RNA processing"/>
    <property type="evidence" value="ECO:0007669"/>
    <property type="project" value="UniProtKB-ARBA"/>
</dbReference>